<dbReference type="InterPro" id="IPR002903">
    <property type="entry name" value="RsmH"/>
</dbReference>
<dbReference type="Pfam" id="PF01795">
    <property type="entry name" value="Methyltransf_5"/>
    <property type="match status" value="1"/>
</dbReference>
<dbReference type="AlphaFoldDB" id="A0A382WI18"/>
<dbReference type="GO" id="GO:0071424">
    <property type="term" value="F:rRNA (cytosine-N4-)-methyltransferase activity"/>
    <property type="evidence" value="ECO:0007669"/>
    <property type="project" value="TreeGrafter"/>
</dbReference>
<feature type="non-terminal residue" evidence="1">
    <location>
        <position position="130"/>
    </location>
</feature>
<dbReference type="SUPFAM" id="SSF53335">
    <property type="entry name" value="S-adenosyl-L-methionine-dependent methyltransferases"/>
    <property type="match status" value="1"/>
</dbReference>
<name>A0A382WI18_9ZZZZ</name>
<dbReference type="PANTHER" id="PTHR11265">
    <property type="entry name" value="S-ADENOSYL-METHYLTRANSFERASE MRAW"/>
    <property type="match status" value="1"/>
</dbReference>
<feature type="non-terminal residue" evidence="1">
    <location>
        <position position="1"/>
    </location>
</feature>
<organism evidence="1">
    <name type="scientific">marine metagenome</name>
    <dbReference type="NCBI Taxonomy" id="408172"/>
    <lineage>
        <taxon>unclassified sequences</taxon>
        <taxon>metagenomes</taxon>
        <taxon>ecological metagenomes</taxon>
    </lineage>
</organism>
<proteinExistence type="predicted"/>
<dbReference type="PANTHER" id="PTHR11265:SF0">
    <property type="entry name" value="12S RRNA N4-METHYLCYTIDINE METHYLTRANSFERASE"/>
    <property type="match status" value="1"/>
</dbReference>
<dbReference type="EMBL" id="UINC01159567">
    <property type="protein sequence ID" value="SVD57731.1"/>
    <property type="molecule type" value="Genomic_DNA"/>
</dbReference>
<dbReference type="GO" id="GO:0070475">
    <property type="term" value="P:rRNA base methylation"/>
    <property type="evidence" value="ECO:0007669"/>
    <property type="project" value="TreeGrafter"/>
</dbReference>
<dbReference type="InterPro" id="IPR029063">
    <property type="entry name" value="SAM-dependent_MTases_sf"/>
</dbReference>
<sequence length="130" mass="13697">VTTLTSTLLVHSTTMYGFTGPSASSSYGHIPVLVKQVVEGLRVKHGGAYIDGTLGGGGHTEQILRHCLPSGKVLAFDVDLTAIKAARDRFKQFTTNLSIIHGSYSKMGDHAHSINFGSADGILLDLGLSS</sequence>
<gene>
    <name evidence="1" type="ORF">METZ01_LOCUS410585</name>
</gene>
<protein>
    <recommendedName>
        <fullName evidence="2">16S rRNA (Cytosine(1402)-N(4))-methyltransferase</fullName>
    </recommendedName>
</protein>
<evidence type="ECO:0008006" key="2">
    <source>
        <dbReference type="Google" id="ProtNLM"/>
    </source>
</evidence>
<dbReference type="Gene3D" id="3.40.50.150">
    <property type="entry name" value="Vaccinia Virus protein VP39"/>
    <property type="match status" value="1"/>
</dbReference>
<accession>A0A382WI18</accession>
<reference evidence="1" key="1">
    <citation type="submission" date="2018-05" db="EMBL/GenBank/DDBJ databases">
        <authorList>
            <person name="Lanie J.A."/>
            <person name="Ng W.-L."/>
            <person name="Kazmierczak K.M."/>
            <person name="Andrzejewski T.M."/>
            <person name="Davidsen T.M."/>
            <person name="Wayne K.J."/>
            <person name="Tettelin H."/>
            <person name="Glass J.I."/>
            <person name="Rusch D."/>
            <person name="Podicherti R."/>
            <person name="Tsui H.-C.T."/>
            <person name="Winkler M.E."/>
        </authorList>
    </citation>
    <scope>NUCLEOTIDE SEQUENCE</scope>
</reference>
<evidence type="ECO:0000313" key="1">
    <source>
        <dbReference type="EMBL" id="SVD57731.1"/>
    </source>
</evidence>